<dbReference type="InterPro" id="IPR011768">
    <property type="entry name" value="Transl_elongation_fac_P"/>
</dbReference>
<dbReference type="PIRSF" id="PIRSF005901">
    <property type="entry name" value="EF-P"/>
    <property type="match status" value="1"/>
</dbReference>
<dbReference type="Gene3D" id="2.30.30.30">
    <property type="match status" value="1"/>
</dbReference>
<evidence type="ECO:0000256" key="3">
    <source>
        <dbReference type="ARBA" id="ARBA00009479"/>
    </source>
</evidence>
<proteinExistence type="inferred from homology"/>
<dbReference type="PATRIC" id="fig|1298851.3.peg.1744"/>
<dbReference type="PROSITE" id="PS01275">
    <property type="entry name" value="EFP"/>
    <property type="match status" value="1"/>
</dbReference>
<dbReference type="GO" id="GO:0003746">
    <property type="term" value="F:translation elongation factor activity"/>
    <property type="evidence" value="ECO:0007669"/>
    <property type="project" value="UniProtKB-UniRule"/>
</dbReference>
<comment type="pathway">
    <text evidence="2 7">Protein biosynthesis; polypeptide chain elongation.</text>
</comment>
<dbReference type="InterPro" id="IPR013852">
    <property type="entry name" value="Transl_elong_P/YeiP_CS"/>
</dbReference>
<keyword evidence="5 7" id="KW-0251">Elongation factor</keyword>
<reference evidence="13" key="1">
    <citation type="journal article" date="2018" name="Science">
        <title>A primordial and reversible TCA cycle in a facultatively chemolithoautotrophic thermophile.</title>
        <authorList>
            <person name="Nunoura T."/>
            <person name="Chikaraishi Y."/>
            <person name="Izaki R."/>
            <person name="Suwa T."/>
            <person name="Sato T."/>
            <person name="Harada T."/>
            <person name="Mori K."/>
            <person name="Kato Y."/>
            <person name="Miyazaki M."/>
            <person name="Shimamura S."/>
            <person name="Yanagawa K."/>
            <person name="Shuto A."/>
            <person name="Ohkouchi N."/>
            <person name="Fujita N."/>
            <person name="Takaki Y."/>
            <person name="Atomi H."/>
            <person name="Takai K."/>
        </authorList>
    </citation>
    <scope>NUCLEOTIDE SEQUENCE [LARGE SCALE GENOMIC DNA]</scope>
    <source>
        <strain evidence="13">DSM 17441 / JCM 13301 / NBRC 103674 / ABI70S6</strain>
    </source>
</reference>
<dbReference type="Pfam" id="PF09285">
    <property type="entry name" value="Elong-fact-P_C"/>
    <property type="match status" value="1"/>
</dbReference>
<dbReference type="NCBIfam" id="TIGR00038">
    <property type="entry name" value="efp"/>
    <property type="match status" value="1"/>
</dbReference>
<dbReference type="Pfam" id="PF01132">
    <property type="entry name" value="EFP"/>
    <property type="match status" value="1"/>
</dbReference>
<dbReference type="InterPro" id="IPR014722">
    <property type="entry name" value="Rib_uL2_dom2"/>
</dbReference>
<dbReference type="SMART" id="SM00841">
    <property type="entry name" value="Elong-fact-P_C"/>
    <property type="match status" value="1"/>
</dbReference>
<dbReference type="FunFam" id="2.30.30.30:FF:000003">
    <property type="entry name" value="Elongation factor P"/>
    <property type="match status" value="1"/>
</dbReference>
<dbReference type="Gene3D" id="2.40.50.140">
    <property type="entry name" value="Nucleic acid-binding proteins"/>
    <property type="match status" value="2"/>
</dbReference>
<evidence type="ECO:0000313" key="13">
    <source>
        <dbReference type="Proteomes" id="UP000063234"/>
    </source>
</evidence>
<dbReference type="CDD" id="cd04470">
    <property type="entry name" value="S1_EF-P_repeat_1"/>
    <property type="match status" value="1"/>
</dbReference>
<dbReference type="InterPro" id="IPR020599">
    <property type="entry name" value="Transl_elong_fac_P/YeiP"/>
</dbReference>
<comment type="subcellular location">
    <subcellularLocation>
        <location evidence="1 7">Cytoplasm</location>
    </subcellularLocation>
</comment>
<dbReference type="InterPro" id="IPR013185">
    <property type="entry name" value="Transl_elong_KOW-like"/>
</dbReference>
<dbReference type="InterPro" id="IPR015365">
    <property type="entry name" value="Elong-fact-P_C"/>
</dbReference>
<comment type="similarity">
    <text evidence="3 7 9">Belongs to the elongation factor P family.</text>
</comment>
<feature type="domain" description="Elongation factor P C-terminal" evidence="10">
    <location>
        <begin position="131"/>
        <end position="186"/>
    </location>
</feature>
<organism evidence="12 13">
    <name type="scientific">Thermosulfidibacter takaii (strain DSM 17441 / JCM 13301 / NBRC 103674 / ABI70S6)</name>
    <dbReference type="NCBI Taxonomy" id="1298851"/>
    <lineage>
        <taxon>Bacteria</taxon>
        <taxon>Pseudomonadati</taxon>
        <taxon>Thermosulfidibacterota</taxon>
        <taxon>Thermosulfidibacteria</taxon>
        <taxon>Thermosulfidibacterales</taxon>
        <taxon>Thermosulfidibacteraceae</taxon>
    </lineage>
</organism>
<dbReference type="STRING" id="1298851.TST_1665"/>
<dbReference type="InterPro" id="IPR001059">
    <property type="entry name" value="Transl_elong_P/YeiP_cen"/>
</dbReference>
<dbReference type="Proteomes" id="UP000063234">
    <property type="component" value="Chromosome"/>
</dbReference>
<keyword evidence="6 7" id="KW-0648">Protein biosynthesis</keyword>
<keyword evidence="4 7" id="KW-0963">Cytoplasm</keyword>
<dbReference type="KEGG" id="ttk:TST_1665"/>
<dbReference type="FunFam" id="2.40.50.140:FF:000009">
    <property type="entry name" value="Elongation factor P"/>
    <property type="match status" value="1"/>
</dbReference>
<dbReference type="CDD" id="cd05794">
    <property type="entry name" value="S1_EF-P_repeat_2"/>
    <property type="match status" value="1"/>
</dbReference>
<name>A0A0S3QVU6_THET7</name>
<gene>
    <name evidence="7 12" type="primary">efp</name>
    <name evidence="12" type="ORF">TST_1665</name>
</gene>
<evidence type="ECO:0000256" key="8">
    <source>
        <dbReference type="NCBIfam" id="TIGR00038"/>
    </source>
</evidence>
<comment type="function">
    <text evidence="7">Involved in peptide bond synthesis. Stimulates efficient translation and peptide-bond synthesis on native or reconstituted 70S ribosomes in vitro. Probably functions indirectly by altering the affinity of the ribosome for aminoacyl-tRNA, thus increasing their reactivity as acceptors for peptidyl transferase.</text>
</comment>
<evidence type="ECO:0000259" key="10">
    <source>
        <dbReference type="SMART" id="SM00841"/>
    </source>
</evidence>
<dbReference type="Pfam" id="PF08207">
    <property type="entry name" value="EFP_N"/>
    <property type="match status" value="1"/>
</dbReference>
<sequence>MSMIDAAHVKTNMKLEIDGEPYLVVGAEHIKPGKGQAFSRIKLKNLQTGAVIEKTYKANDMLKIADFVSRKAQFLYAQGDEYYFMDNENYEQYMIKEDTLGNDRYFLKEGLEVKVLLYKGRPIGIDLPKAVELTVVETDPGIKGDTAAGGTKPAKLETGYVVQVPLFISEGDVVRIDTRTGEYVERVNK</sequence>
<accession>A0A0S3QVU6</accession>
<evidence type="ECO:0000259" key="11">
    <source>
        <dbReference type="SMART" id="SM01185"/>
    </source>
</evidence>
<evidence type="ECO:0000256" key="7">
    <source>
        <dbReference type="HAMAP-Rule" id="MF_00141"/>
    </source>
</evidence>
<dbReference type="NCBIfam" id="NF001810">
    <property type="entry name" value="PRK00529.1"/>
    <property type="match status" value="1"/>
</dbReference>
<dbReference type="PANTHER" id="PTHR30053">
    <property type="entry name" value="ELONGATION FACTOR P"/>
    <property type="match status" value="1"/>
</dbReference>
<dbReference type="SMART" id="SM01185">
    <property type="entry name" value="EFP"/>
    <property type="match status" value="1"/>
</dbReference>
<dbReference type="SUPFAM" id="SSF50104">
    <property type="entry name" value="Translation proteins SH3-like domain"/>
    <property type="match status" value="1"/>
</dbReference>
<evidence type="ECO:0000256" key="6">
    <source>
        <dbReference type="ARBA" id="ARBA00022917"/>
    </source>
</evidence>
<dbReference type="UniPathway" id="UPA00345"/>
<evidence type="ECO:0000256" key="1">
    <source>
        <dbReference type="ARBA" id="ARBA00004496"/>
    </source>
</evidence>
<dbReference type="AlphaFoldDB" id="A0A0S3QVU6"/>
<dbReference type="PANTHER" id="PTHR30053:SF12">
    <property type="entry name" value="ELONGATION FACTOR P (EF-P) FAMILY PROTEIN"/>
    <property type="match status" value="1"/>
</dbReference>
<evidence type="ECO:0000256" key="4">
    <source>
        <dbReference type="ARBA" id="ARBA00022490"/>
    </source>
</evidence>
<dbReference type="EMBL" id="AP013035">
    <property type="protein sequence ID" value="BAT72449.1"/>
    <property type="molecule type" value="Genomic_DNA"/>
</dbReference>
<dbReference type="HAMAP" id="MF_00141">
    <property type="entry name" value="EF_P"/>
    <property type="match status" value="1"/>
</dbReference>
<evidence type="ECO:0000313" key="12">
    <source>
        <dbReference type="EMBL" id="BAT72449.1"/>
    </source>
</evidence>
<evidence type="ECO:0000256" key="5">
    <source>
        <dbReference type="ARBA" id="ARBA00022768"/>
    </source>
</evidence>
<dbReference type="RefSeq" id="WP_068550617.1">
    <property type="nucleotide sequence ID" value="NZ_AP013035.1"/>
</dbReference>
<keyword evidence="13" id="KW-1185">Reference proteome</keyword>
<evidence type="ECO:0000256" key="9">
    <source>
        <dbReference type="RuleBase" id="RU004389"/>
    </source>
</evidence>
<dbReference type="InterPro" id="IPR008991">
    <property type="entry name" value="Translation_prot_SH3-like_sf"/>
</dbReference>
<dbReference type="FunFam" id="2.40.50.140:FF:000004">
    <property type="entry name" value="Elongation factor P"/>
    <property type="match status" value="1"/>
</dbReference>
<evidence type="ECO:0000256" key="2">
    <source>
        <dbReference type="ARBA" id="ARBA00004815"/>
    </source>
</evidence>
<dbReference type="InterPro" id="IPR012340">
    <property type="entry name" value="NA-bd_OB-fold"/>
</dbReference>
<dbReference type="GO" id="GO:0005829">
    <property type="term" value="C:cytosol"/>
    <property type="evidence" value="ECO:0007669"/>
    <property type="project" value="UniProtKB-ARBA"/>
</dbReference>
<dbReference type="GO" id="GO:0043043">
    <property type="term" value="P:peptide biosynthetic process"/>
    <property type="evidence" value="ECO:0007669"/>
    <property type="project" value="InterPro"/>
</dbReference>
<feature type="domain" description="Translation elongation factor P/YeiP central" evidence="11">
    <location>
        <begin position="69"/>
        <end position="123"/>
    </location>
</feature>
<protein>
    <recommendedName>
        <fullName evidence="7 8">Elongation factor P</fullName>
        <shortName evidence="7">EF-P</shortName>
    </recommendedName>
</protein>
<dbReference type="SUPFAM" id="SSF50249">
    <property type="entry name" value="Nucleic acid-binding proteins"/>
    <property type="match status" value="2"/>
</dbReference>
<dbReference type="OrthoDB" id="9801844at2"/>